<sequence length="471" mass="52168">MTSILLQYLRLNDSNLMPPRSTPKDLSKEERALLMFSLLNPMHKDACCLYLIISMLDQVFTKKWEEDPRQGPFLKAGMAFLTTERSDEGLAALRKHLSACHCKPRYRASHSSVIRFDVLLEKVLWFLSMKITEHFKLLGPAKFRKAKPNSPADVQPWPTCVEDVIPAPRTEHDILVSLLGWAAPYPGGHSVFALIGALGRFVEPFGVMLFQAPGVFLLATRHLKCALDAYDPRRPYAKQMTTFTSPVLACAQGLFHTVSLIEMAGTMEIMARIYEELYPVAVGLEPILRRIDDERLTIAKFWFATVRSMRDAIGTDGTLRAMPPGKRSMEPRLHYARLFQSMAECLEAAWAAPSLPHKALCKSIKALRAEAGLADDKAWSRAMHDSGRGAPADFVAVCSAHKVGTGITDAVWQEISQLVRAKVHFGVRHAAAKGRGPAEDDSDEEEEEQGSDGGASHEGGDDESPASEEVD</sequence>
<comment type="caution">
    <text evidence="2">The sequence shown here is derived from an EMBL/GenBank/DDBJ whole genome shotgun (WGS) entry which is preliminary data.</text>
</comment>
<feature type="compositionally biased region" description="Acidic residues" evidence="1">
    <location>
        <begin position="439"/>
        <end position="450"/>
    </location>
</feature>
<feature type="region of interest" description="Disordered" evidence="1">
    <location>
        <begin position="430"/>
        <end position="471"/>
    </location>
</feature>
<evidence type="ECO:0000313" key="2">
    <source>
        <dbReference type="EMBL" id="KAJ7085452.1"/>
    </source>
</evidence>
<name>A0AAD6U5N8_9AGAR</name>
<accession>A0AAD6U5N8</accession>
<gene>
    <name evidence="2" type="ORF">B0H15DRAFT_802016</name>
</gene>
<dbReference type="EMBL" id="JARJCN010000034">
    <property type="protein sequence ID" value="KAJ7085452.1"/>
    <property type="molecule type" value="Genomic_DNA"/>
</dbReference>
<feature type="compositionally biased region" description="Acidic residues" evidence="1">
    <location>
        <begin position="460"/>
        <end position="471"/>
    </location>
</feature>
<organism evidence="2 3">
    <name type="scientific">Mycena belliarum</name>
    <dbReference type="NCBI Taxonomy" id="1033014"/>
    <lineage>
        <taxon>Eukaryota</taxon>
        <taxon>Fungi</taxon>
        <taxon>Dikarya</taxon>
        <taxon>Basidiomycota</taxon>
        <taxon>Agaricomycotina</taxon>
        <taxon>Agaricomycetes</taxon>
        <taxon>Agaricomycetidae</taxon>
        <taxon>Agaricales</taxon>
        <taxon>Marasmiineae</taxon>
        <taxon>Mycenaceae</taxon>
        <taxon>Mycena</taxon>
    </lineage>
</organism>
<proteinExistence type="predicted"/>
<reference evidence="2" key="1">
    <citation type="submission" date="2023-03" db="EMBL/GenBank/DDBJ databases">
        <title>Massive genome expansion in bonnet fungi (Mycena s.s.) driven by repeated elements and novel gene families across ecological guilds.</title>
        <authorList>
            <consortium name="Lawrence Berkeley National Laboratory"/>
            <person name="Harder C.B."/>
            <person name="Miyauchi S."/>
            <person name="Viragh M."/>
            <person name="Kuo A."/>
            <person name="Thoen E."/>
            <person name="Andreopoulos B."/>
            <person name="Lu D."/>
            <person name="Skrede I."/>
            <person name="Drula E."/>
            <person name="Henrissat B."/>
            <person name="Morin E."/>
            <person name="Kohler A."/>
            <person name="Barry K."/>
            <person name="LaButti K."/>
            <person name="Morin E."/>
            <person name="Salamov A."/>
            <person name="Lipzen A."/>
            <person name="Mereny Z."/>
            <person name="Hegedus B."/>
            <person name="Baldrian P."/>
            <person name="Stursova M."/>
            <person name="Weitz H."/>
            <person name="Taylor A."/>
            <person name="Grigoriev I.V."/>
            <person name="Nagy L.G."/>
            <person name="Martin F."/>
            <person name="Kauserud H."/>
        </authorList>
    </citation>
    <scope>NUCLEOTIDE SEQUENCE</scope>
    <source>
        <strain evidence="2">CBHHK173m</strain>
    </source>
</reference>
<keyword evidence="3" id="KW-1185">Reference proteome</keyword>
<evidence type="ECO:0000313" key="3">
    <source>
        <dbReference type="Proteomes" id="UP001222325"/>
    </source>
</evidence>
<evidence type="ECO:0000256" key="1">
    <source>
        <dbReference type="SAM" id="MobiDB-lite"/>
    </source>
</evidence>
<dbReference type="Proteomes" id="UP001222325">
    <property type="component" value="Unassembled WGS sequence"/>
</dbReference>
<dbReference type="AlphaFoldDB" id="A0AAD6U5N8"/>
<protein>
    <submittedName>
        <fullName evidence="2">Uncharacterized protein</fullName>
    </submittedName>
</protein>